<feature type="transmembrane region" description="Helical" evidence="1">
    <location>
        <begin position="127"/>
        <end position="144"/>
    </location>
</feature>
<dbReference type="RefSeq" id="WP_284031680.1">
    <property type="nucleotide sequence ID" value="NZ_CP126154.1"/>
</dbReference>
<comment type="caution">
    <text evidence="2">The sequence shown here is derived from an EMBL/GenBank/DDBJ whole genome shotgun (WGS) entry which is preliminary data.</text>
</comment>
<dbReference type="EMBL" id="JBHTAH010000001">
    <property type="protein sequence ID" value="MFC7068192.1"/>
    <property type="molecule type" value="Genomic_DNA"/>
</dbReference>
<organism evidence="2 3">
    <name type="scientific">Halobaculum lipolyticum</name>
    <dbReference type="NCBI Taxonomy" id="3032001"/>
    <lineage>
        <taxon>Archaea</taxon>
        <taxon>Methanobacteriati</taxon>
        <taxon>Methanobacteriota</taxon>
        <taxon>Stenosarchaea group</taxon>
        <taxon>Halobacteria</taxon>
        <taxon>Halobacteriales</taxon>
        <taxon>Haloferacaceae</taxon>
        <taxon>Halobaculum</taxon>
    </lineage>
</organism>
<feature type="transmembrane region" description="Helical" evidence="1">
    <location>
        <begin position="56"/>
        <end position="77"/>
    </location>
</feature>
<keyword evidence="1" id="KW-1133">Transmembrane helix</keyword>
<dbReference type="GO" id="GO:0006508">
    <property type="term" value="P:proteolysis"/>
    <property type="evidence" value="ECO:0007669"/>
    <property type="project" value="UniProtKB-KW"/>
</dbReference>
<dbReference type="Proteomes" id="UP001596461">
    <property type="component" value="Unassembled WGS sequence"/>
</dbReference>
<keyword evidence="1" id="KW-0472">Membrane</keyword>
<proteinExistence type="predicted"/>
<protein>
    <submittedName>
        <fullName evidence="2">Presenilin family intramembrane aspartyl protease PSH</fullName>
        <ecNumber evidence="2">3.4.23.-</ecNumber>
    </submittedName>
</protein>
<dbReference type="GeneID" id="81126597"/>
<dbReference type="NCBIfam" id="NF041679">
    <property type="entry name" value="IMP_arch_presen"/>
    <property type="match status" value="1"/>
</dbReference>
<feature type="transmembrane region" description="Helical" evidence="1">
    <location>
        <begin position="151"/>
        <end position="169"/>
    </location>
</feature>
<feature type="transmembrane region" description="Helical" evidence="1">
    <location>
        <begin position="256"/>
        <end position="274"/>
    </location>
</feature>
<keyword evidence="2" id="KW-0378">Hydrolase</keyword>
<evidence type="ECO:0000256" key="1">
    <source>
        <dbReference type="SAM" id="Phobius"/>
    </source>
</evidence>
<dbReference type="Pfam" id="PF06550">
    <property type="entry name" value="SPP"/>
    <property type="match status" value="1"/>
</dbReference>
<dbReference type="EC" id="3.4.23.-" evidence="2"/>
<evidence type="ECO:0000313" key="3">
    <source>
        <dbReference type="Proteomes" id="UP001596461"/>
    </source>
</evidence>
<keyword evidence="1" id="KW-0812">Transmembrane</keyword>
<keyword evidence="2" id="KW-0645">Protease</keyword>
<keyword evidence="3" id="KW-1185">Reference proteome</keyword>
<dbReference type="InterPro" id="IPR010545">
    <property type="entry name" value="SPP"/>
</dbReference>
<accession>A0ABD5W4I1</accession>
<name>A0ABD5W4I1_9EURY</name>
<dbReference type="GO" id="GO:0008233">
    <property type="term" value="F:peptidase activity"/>
    <property type="evidence" value="ECO:0007669"/>
    <property type="project" value="UniProtKB-KW"/>
</dbReference>
<reference evidence="2 3" key="1">
    <citation type="journal article" date="2019" name="Int. J. Syst. Evol. Microbiol.">
        <title>The Global Catalogue of Microorganisms (GCM) 10K type strain sequencing project: providing services to taxonomists for standard genome sequencing and annotation.</title>
        <authorList>
            <consortium name="The Broad Institute Genomics Platform"/>
            <consortium name="The Broad Institute Genome Sequencing Center for Infectious Disease"/>
            <person name="Wu L."/>
            <person name="Ma J."/>
        </authorList>
    </citation>
    <scope>NUCLEOTIDE SEQUENCE [LARGE SCALE GENOMIC DNA]</scope>
    <source>
        <strain evidence="2 3">DT31</strain>
    </source>
</reference>
<feature type="transmembrane region" description="Helical" evidence="1">
    <location>
        <begin position="97"/>
        <end position="121"/>
    </location>
</feature>
<dbReference type="AlphaFoldDB" id="A0ABD5W4I1"/>
<sequence>MTGRPTARGPTGAFADPRVRGALGVGVLFLAVQLLALAAAPRLAGSGVSYGDGGDALVPLVLGLAVGTVLSLAVVRYGASRRLVRGVMLVSLGAAQWFALSAFLGPVAGAVAAAAGTLLAWRVPRPAVRNAVAVVGVAGGAALFGASLDPVYAAGALVLAAGYDAYAVYGSGHMLDMADASADLRVPSMFVVPTDDGYDDAATTVTGEGRPAATLLGAGDALFPAMLTASVAVASRWAVFVPGDFVDTGLPFVGEFHVAVLGPLVGSLVGLAALQTFVHRRGGVHAGLPFVNGGALLGWLLVTLG</sequence>
<gene>
    <name evidence="2" type="ORF">ACFQL9_00935</name>
</gene>
<evidence type="ECO:0000313" key="2">
    <source>
        <dbReference type="EMBL" id="MFC7068192.1"/>
    </source>
</evidence>
<feature type="transmembrane region" description="Helical" evidence="1">
    <location>
        <begin position="286"/>
        <end position="304"/>
    </location>
</feature>
<feature type="transmembrane region" description="Helical" evidence="1">
    <location>
        <begin position="21"/>
        <end position="44"/>
    </location>
</feature>